<evidence type="ECO:0000256" key="1">
    <source>
        <dbReference type="SAM" id="MobiDB-lite"/>
    </source>
</evidence>
<dbReference type="EMBL" id="QLMK01000001">
    <property type="protein sequence ID" value="RAK34252.1"/>
    <property type="molecule type" value="Genomic_DNA"/>
</dbReference>
<feature type="region of interest" description="Disordered" evidence="1">
    <location>
        <begin position="39"/>
        <end position="59"/>
    </location>
</feature>
<dbReference type="InterPro" id="IPR027405">
    <property type="entry name" value="YidB-like"/>
</dbReference>
<comment type="caution">
    <text evidence="2">The sequence shown here is derived from an EMBL/GenBank/DDBJ whole genome shotgun (WGS) entry which is preliminary data.</text>
</comment>
<dbReference type="InterPro" id="IPR045372">
    <property type="entry name" value="YidB"/>
</dbReference>
<dbReference type="Gene3D" id="1.10.10.690">
    <property type="entry name" value="YidB-like"/>
    <property type="match status" value="1"/>
</dbReference>
<accession>A0A364JZU4</accession>
<dbReference type="RefSeq" id="WP_111574083.1">
    <property type="nucleotide sequence ID" value="NZ_JBHEEY010000001.1"/>
</dbReference>
<evidence type="ECO:0000313" key="2">
    <source>
        <dbReference type="EMBL" id="RAK34252.1"/>
    </source>
</evidence>
<dbReference type="Proteomes" id="UP000249453">
    <property type="component" value="Unassembled WGS sequence"/>
</dbReference>
<organism evidence="2 3">
    <name type="scientific">Falsochrobactrum ovis</name>
    <dbReference type="NCBI Taxonomy" id="1293442"/>
    <lineage>
        <taxon>Bacteria</taxon>
        <taxon>Pseudomonadati</taxon>
        <taxon>Pseudomonadota</taxon>
        <taxon>Alphaproteobacteria</taxon>
        <taxon>Hyphomicrobiales</taxon>
        <taxon>Brucellaceae</taxon>
        <taxon>Falsochrobactrum</taxon>
    </lineage>
</organism>
<proteinExistence type="predicted"/>
<keyword evidence="3" id="KW-1185">Reference proteome</keyword>
<sequence>MGSFDNTGNSPVPGGSLAKPVMIALGALLVGKMLKGNKDEAEQPAPLSEGTSTGAGEGMLGSILGGVGNMLGDAGNAQAAPMPGELSGGLGSLLEKLTQAGHGDKVQSWLGQGENAPIDPNHLGDAIGSSTINQVAQHAGIDPQELLTQLSQVLPGVVDKLTTGGKIPDLNELSSLLQNR</sequence>
<dbReference type="AlphaFoldDB" id="A0A364JZU4"/>
<protein>
    <submittedName>
        <fullName evidence="2">Uncharacterized protein YidB (DUF937 family)</fullName>
    </submittedName>
</protein>
<dbReference type="Pfam" id="PF20159">
    <property type="entry name" value="YidB"/>
    <property type="match status" value="1"/>
</dbReference>
<reference evidence="2 3" key="1">
    <citation type="submission" date="2018-06" db="EMBL/GenBank/DDBJ databases">
        <title>Genomic Encyclopedia of Type Strains, Phase IV (KMG-IV): sequencing the most valuable type-strain genomes for metagenomic binning, comparative biology and taxonomic classification.</title>
        <authorList>
            <person name="Goeker M."/>
        </authorList>
    </citation>
    <scope>NUCLEOTIDE SEQUENCE [LARGE SCALE GENOMIC DNA]</scope>
    <source>
        <strain evidence="2 3">DSM 26720</strain>
    </source>
</reference>
<gene>
    <name evidence="2" type="ORF">C7374_101586</name>
</gene>
<name>A0A364JZU4_9HYPH</name>
<dbReference type="SUPFAM" id="SSF140804">
    <property type="entry name" value="YidB-like"/>
    <property type="match status" value="1"/>
</dbReference>
<dbReference type="OrthoDB" id="4235777at2"/>
<evidence type="ECO:0000313" key="3">
    <source>
        <dbReference type="Proteomes" id="UP000249453"/>
    </source>
</evidence>